<evidence type="ECO:0000313" key="2">
    <source>
        <dbReference type="EMBL" id="VGM96255.1"/>
    </source>
</evidence>
<keyword evidence="1" id="KW-0812">Transmembrane</keyword>
<feature type="transmembrane region" description="Helical" evidence="1">
    <location>
        <begin position="12"/>
        <end position="31"/>
    </location>
</feature>
<dbReference type="AlphaFoldDB" id="A0A486XEV4"/>
<sequence length="121" mass="13582">MGNKPQSESSSFGNSPATYAGVFAAISAALIRMFVPQEYIENSLTISAAISPPLGVFLFGYLRKKKRSDAQTAIESHIKGRMDFLDKQLADENYTPEQKSKFLQEKERLVLEYTQLDRTVD</sequence>
<organism evidence="2">
    <name type="scientific">uncultured Avibacterium sp</name>
    <dbReference type="NCBI Taxonomy" id="1936169"/>
    <lineage>
        <taxon>Bacteria</taxon>
        <taxon>Pseudomonadati</taxon>
        <taxon>Pseudomonadota</taxon>
        <taxon>Gammaproteobacteria</taxon>
        <taxon>Pasteurellales</taxon>
        <taxon>Pasteurellaceae</taxon>
        <taxon>Avibacterium</taxon>
        <taxon>environmental samples</taxon>
    </lineage>
</organism>
<keyword evidence="1" id="KW-0472">Membrane</keyword>
<accession>A0A486XEV4</accession>
<evidence type="ECO:0000256" key="1">
    <source>
        <dbReference type="SAM" id="Phobius"/>
    </source>
</evidence>
<keyword evidence="1" id="KW-1133">Transmembrane helix</keyword>
<dbReference type="EMBL" id="CAAHDN010000018">
    <property type="protein sequence ID" value="VGM96255.1"/>
    <property type="molecule type" value="Genomic_DNA"/>
</dbReference>
<gene>
    <name evidence="2" type="ORF">NCTC4101_01670</name>
</gene>
<proteinExistence type="predicted"/>
<reference evidence="2" key="1">
    <citation type="submission" date="2019-03" db="EMBL/GenBank/DDBJ databases">
        <authorList>
            <consortium name="Pathogen Informatics"/>
        </authorList>
    </citation>
    <scope>NUCLEOTIDE SEQUENCE</scope>
    <source>
        <strain evidence="2">Unknown</strain>
    </source>
</reference>
<protein>
    <submittedName>
        <fullName evidence="2">Uncharacterized protein</fullName>
    </submittedName>
</protein>
<name>A0A486XEV4_9PAST</name>
<feature type="transmembrane region" description="Helical" evidence="1">
    <location>
        <begin position="43"/>
        <end position="62"/>
    </location>
</feature>